<feature type="signal peptide" evidence="5">
    <location>
        <begin position="1"/>
        <end position="18"/>
    </location>
</feature>
<dbReference type="SUPFAM" id="SSF53850">
    <property type="entry name" value="Periplasmic binding protein-like II"/>
    <property type="match status" value="1"/>
</dbReference>
<dbReference type="GO" id="GO:0006865">
    <property type="term" value="P:amino acid transport"/>
    <property type="evidence" value="ECO:0007669"/>
    <property type="project" value="TreeGrafter"/>
</dbReference>
<dbReference type="SMART" id="SM00062">
    <property type="entry name" value="PBPb"/>
    <property type="match status" value="1"/>
</dbReference>
<dbReference type="PROSITE" id="PS51257">
    <property type="entry name" value="PROKAR_LIPOPROTEIN"/>
    <property type="match status" value="1"/>
</dbReference>
<dbReference type="PANTHER" id="PTHR30085">
    <property type="entry name" value="AMINO ACID ABC TRANSPORTER PERMEASE"/>
    <property type="match status" value="1"/>
</dbReference>
<evidence type="ECO:0000259" key="6">
    <source>
        <dbReference type="SMART" id="SM00062"/>
    </source>
</evidence>
<evidence type="ECO:0000256" key="4">
    <source>
        <dbReference type="RuleBase" id="RU003744"/>
    </source>
</evidence>
<evidence type="ECO:0000313" key="7">
    <source>
        <dbReference type="EMBL" id="ASQ29862.1"/>
    </source>
</evidence>
<evidence type="ECO:0000256" key="3">
    <source>
        <dbReference type="ARBA" id="ARBA00022729"/>
    </source>
</evidence>
<evidence type="ECO:0000256" key="2">
    <source>
        <dbReference type="ARBA" id="ARBA00022448"/>
    </source>
</evidence>
<dbReference type="InterPro" id="IPR018313">
    <property type="entry name" value="SBP_3_CS"/>
</dbReference>
<accession>A0A222MW08</accession>
<dbReference type="RefSeq" id="WP_094324656.1">
    <property type="nucleotide sequence ID" value="NZ_CP022347.1"/>
</dbReference>
<protein>
    <submittedName>
        <fullName evidence="7">Amino acid ABC transporter, periplasmic aspartate/glutamate-binding protein</fullName>
    </submittedName>
</protein>
<dbReference type="OrthoDB" id="9777941at2"/>
<reference evidence="7 8" key="1">
    <citation type="submission" date="2017-07" db="EMBL/GenBank/DDBJ databases">
        <title>Analysis of two Campylobacter avium genomes and identification of a novel hippuricase gene.</title>
        <authorList>
            <person name="Miller W.G."/>
            <person name="Chapman M.H."/>
            <person name="Yee E."/>
            <person name="Revez J."/>
            <person name="Bono J.L."/>
            <person name="Rossi M."/>
        </authorList>
    </citation>
    <scope>NUCLEOTIDE SEQUENCE [LARGE SCALE GENOMIC DNA]</scope>
    <source>
        <strain evidence="7 8">LMG 24591</strain>
    </source>
</reference>
<gene>
    <name evidence="7" type="ORF">CAV_0190</name>
</gene>
<dbReference type="EMBL" id="CP022347">
    <property type="protein sequence ID" value="ASQ29862.1"/>
    <property type="molecule type" value="Genomic_DNA"/>
</dbReference>
<feature type="domain" description="Solute-binding protein family 3/N-terminal" evidence="6">
    <location>
        <begin position="40"/>
        <end position="257"/>
    </location>
</feature>
<feature type="chain" id="PRO_5012217338" evidence="5">
    <location>
        <begin position="19"/>
        <end position="261"/>
    </location>
</feature>
<evidence type="ECO:0000256" key="1">
    <source>
        <dbReference type="ARBA" id="ARBA00010333"/>
    </source>
</evidence>
<dbReference type="GO" id="GO:0005576">
    <property type="term" value="C:extracellular region"/>
    <property type="evidence" value="ECO:0007669"/>
    <property type="project" value="TreeGrafter"/>
</dbReference>
<dbReference type="PROSITE" id="PS01039">
    <property type="entry name" value="SBP_BACTERIAL_3"/>
    <property type="match status" value="1"/>
</dbReference>
<organism evidence="7 8">
    <name type="scientific">Campylobacter avium LMG 24591</name>
    <dbReference type="NCBI Taxonomy" id="522484"/>
    <lineage>
        <taxon>Bacteria</taxon>
        <taxon>Pseudomonadati</taxon>
        <taxon>Campylobacterota</taxon>
        <taxon>Epsilonproteobacteria</taxon>
        <taxon>Campylobacterales</taxon>
        <taxon>Campylobacteraceae</taxon>
        <taxon>Campylobacter</taxon>
    </lineage>
</organism>
<dbReference type="Pfam" id="PF00497">
    <property type="entry name" value="SBP_bac_3"/>
    <property type="match status" value="1"/>
</dbReference>
<name>A0A222MW08_9BACT</name>
<comment type="similarity">
    <text evidence="1 4">Belongs to the bacterial solute-binding protein 3 family.</text>
</comment>
<dbReference type="InterPro" id="IPR051455">
    <property type="entry name" value="Bact_solute-bind_prot3"/>
</dbReference>
<dbReference type="GO" id="GO:0030288">
    <property type="term" value="C:outer membrane-bounded periplasmic space"/>
    <property type="evidence" value="ECO:0007669"/>
    <property type="project" value="TreeGrafter"/>
</dbReference>
<dbReference type="KEGG" id="cavi:CAV_0190"/>
<dbReference type="InterPro" id="IPR001638">
    <property type="entry name" value="Solute-binding_3/MltF_N"/>
</dbReference>
<evidence type="ECO:0000256" key="5">
    <source>
        <dbReference type="SAM" id="SignalP"/>
    </source>
</evidence>
<dbReference type="Gene3D" id="3.40.190.10">
    <property type="entry name" value="Periplasmic binding protein-like II"/>
    <property type="match status" value="2"/>
</dbReference>
<evidence type="ECO:0000313" key="8">
    <source>
        <dbReference type="Proteomes" id="UP000201169"/>
    </source>
</evidence>
<keyword evidence="3 5" id="KW-0732">Signal</keyword>
<keyword evidence="2" id="KW-0813">Transport</keyword>
<sequence length="261" mass="28673">MKKISYFIATLFIGVLLAACSSEQSSSSANTMEAVKARGTLVVGVKKDAPKFALLNPNTNQIEGFEIDMAKLLAKEILGDENKIKLEPVTAKTRGPLLDNGTLDVVIATFTITEERKKTYNFSKPYYSDPIGFLVLKENGFTDFKSLNGKVIGVAQSATTNAVVARVAKELGITVDIKEFPDYPSLKAALDSKRIDAFSVDKSILRGYLDDSNEILADSLDPQEYGIVTRKSDEAWSKFVNDFVANNAQKIDELAVKWDLK</sequence>
<dbReference type="PANTHER" id="PTHR30085:SF6">
    <property type="entry name" value="ABC TRANSPORTER GLUTAMINE-BINDING PROTEIN GLNH"/>
    <property type="match status" value="1"/>
</dbReference>
<keyword evidence="8" id="KW-1185">Reference proteome</keyword>
<dbReference type="Proteomes" id="UP000201169">
    <property type="component" value="Chromosome"/>
</dbReference>
<proteinExistence type="inferred from homology"/>
<dbReference type="AlphaFoldDB" id="A0A222MW08"/>